<dbReference type="OrthoDB" id="212141at2157"/>
<accession>A0A1D8S209</accession>
<dbReference type="EMBL" id="CP016804">
    <property type="protein sequence ID" value="APE94666.1"/>
    <property type="molecule type" value="Genomic_DNA"/>
</dbReference>
<gene>
    <name evidence="2" type="ORF">HSR6_0197</name>
    <name evidence="1" type="ORF">HTSR_0199</name>
</gene>
<accession>A0A1J1A984</accession>
<organism evidence="1 3">
    <name type="scientific">Halodesulfurarchaeum formicicum</name>
    <dbReference type="NCBI Taxonomy" id="1873524"/>
    <lineage>
        <taxon>Archaea</taxon>
        <taxon>Methanobacteriati</taxon>
        <taxon>Methanobacteriota</taxon>
        <taxon>Stenosarchaea group</taxon>
        <taxon>Halobacteria</taxon>
        <taxon>Halobacteriales</taxon>
        <taxon>Halobacteriaceae</taxon>
        <taxon>Halodesulfurarchaeum</taxon>
    </lineage>
</organism>
<dbReference type="KEGG" id="hhsr:HSR6_0197"/>
<dbReference type="EMBL" id="CP016070">
    <property type="protein sequence ID" value="AOW79402.1"/>
    <property type="molecule type" value="Genomic_DNA"/>
</dbReference>
<dbReference type="Pfam" id="PF08905">
    <property type="entry name" value="DUF1850"/>
    <property type="match status" value="1"/>
</dbReference>
<dbReference type="Proteomes" id="UP000185608">
    <property type="component" value="Chromosome"/>
</dbReference>
<dbReference type="STRING" id="1873524.HSR6_0197"/>
<reference evidence="4" key="2">
    <citation type="submission" date="2016-08" db="EMBL/GenBank/DDBJ databases">
        <title>Discovery of first anaerobic lithoheterotrophic haloarchae widely represented in hypersaline habitats.</title>
        <authorList>
            <person name="Sorokin D.Y."/>
            <person name="Kublanov I.V."/>
            <person name="Roman P."/>
            <person name="Sinninghe Damste J.S."/>
            <person name="Golyshin P.N."/>
            <person name="Rojo D."/>
            <person name="Ciordia S."/>
            <person name="Mena Md.C."/>
            <person name="Ferrer M."/>
            <person name="Smedile F."/>
            <person name="Messina E."/>
            <person name="La Cono V."/>
            <person name="Yakimov M.M."/>
        </authorList>
    </citation>
    <scope>NUCLEOTIDE SEQUENCE [LARGE SCALE GENOMIC DNA]</scope>
    <source>
        <strain evidence="4">HSR6</strain>
    </source>
</reference>
<reference evidence="2" key="3">
    <citation type="journal article" date="2017" name="ISME J.">
        <title>Discovery of anaerobic lithoheterotrophic haloarchaea, ubiquitous in hypersaline habitats.</title>
        <authorList>
            <person name="Sorokin D.Y."/>
            <person name="Messina E."/>
            <person name="Smedile F."/>
            <person name="Roman P."/>
            <person name="Damste J.S.S."/>
            <person name="Ciordia S."/>
            <person name="Mena M.C."/>
            <person name="Ferrer M."/>
            <person name="Golyshin P.N."/>
            <person name="Kublanov I.V."/>
            <person name="Samarov N.I."/>
            <person name="Toshchakov S.V."/>
            <person name="La Cono V."/>
            <person name="Yakimov M.M."/>
        </authorList>
    </citation>
    <scope>NUCLEOTIDE SEQUENCE</scope>
    <source>
        <strain evidence="2">HSR6</strain>
    </source>
</reference>
<evidence type="ECO:0000313" key="4">
    <source>
        <dbReference type="Proteomes" id="UP000186165"/>
    </source>
</evidence>
<evidence type="ECO:0000313" key="3">
    <source>
        <dbReference type="Proteomes" id="UP000185608"/>
    </source>
</evidence>
<evidence type="ECO:0000313" key="2">
    <source>
        <dbReference type="EMBL" id="APE94666.1"/>
    </source>
</evidence>
<proteinExistence type="predicted"/>
<dbReference type="RefSeq" id="WP_070364173.1">
    <property type="nucleotide sequence ID" value="NZ_CP016070.1"/>
</dbReference>
<dbReference type="KEGG" id="halh:HTSR_0199"/>
<reference evidence="1 3" key="1">
    <citation type="submission" date="2016-06" db="EMBL/GenBank/DDBJ databases">
        <title>Discovery of anaerobic lithoheterotrophic haloarchaeon capable of sulfur respiration by hydrogen and formate.</title>
        <authorList>
            <person name="Sorokin D.Y."/>
            <person name="Kublanov I.V."/>
            <person name="Roman P."/>
            <person name="Sinninghe Damste J.S."/>
            <person name="Golyshin P.N."/>
            <person name="Rojo D."/>
            <person name="Ciordia S."/>
            <person name="Mena Md.C."/>
            <person name="Ferrer M."/>
            <person name="Smedile F."/>
            <person name="Messina E."/>
            <person name="La Cono V."/>
            <person name="Yakimov M.M."/>
        </authorList>
    </citation>
    <scope>NUCLEOTIDE SEQUENCE [LARGE SCALE GENOMIC DNA]</scope>
    <source>
        <strain evidence="1 3">HTSR1</strain>
    </source>
</reference>
<keyword evidence="4" id="KW-1185">Reference proteome</keyword>
<evidence type="ECO:0000313" key="1">
    <source>
        <dbReference type="EMBL" id="AOW79402.1"/>
    </source>
</evidence>
<dbReference type="PATRIC" id="fig|1855411.3.peg.194"/>
<dbReference type="Proteomes" id="UP000186165">
    <property type="component" value="Chromosome"/>
</dbReference>
<dbReference type="InterPro" id="IPR015001">
    <property type="entry name" value="DUF1850"/>
</dbReference>
<dbReference type="GeneID" id="30416720"/>
<name>A0A1D8S209_9EURY</name>
<protein>
    <submittedName>
        <fullName evidence="1">C4-dicarboxylate ABC transporter</fullName>
    </submittedName>
</protein>
<dbReference type="AlphaFoldDB" id="A0A1D8S209"/>
<sequence>MNLPDWSVRRWVLVAIVVFAAIGLALGTPAQKTLVVERVDSGEVIIADSVSNGTTVGLEYMHSVEKTRVYDEYTVRGMSLANTRMEFESYGWGLPAGANVTLEDGVFVFEPDKSYQSITVKPGRIANHTLTVGDRTYDLVERADANSVHIRVTRTTPLTRLLVGR</sequence>
<dbReference type="PIRSF" id="PIRSF008455">
    <property type="entry name" value="UCP008455"/>
    <property type="match status" value="1"/>
</dbReference>
<dbReference type="InterPro" id="IPR014451">
    <property type="entry name" value="UCP008455"/>
</dbReference>